<dbReference type="OrthoDB" id="288203at2759"/>
<dbReference type="Pfam" id="PF01740">
    <property type="entry name" value="STAS"/>
    <property type="match status" value="1"/>
</dbReference>
<dbReference type="Pfam" id="PF00916">
    <property type="entry name" value="Sulfate_transp"/>
    <property type="match status" value="1"/>
</dbReference>
<reference evidence="8 9" key="1">
    <citation type="submission" date="2016-07" db="EMBL/GenBank/DDBJ databases">
        <title>Pervasive Adenine N6-methylation of Active Genes in Fungi.</title>
        <authorList>
            <consortium name="DOE Joint Genome Institute"/>
            <person name="Mondo S.J."/>
            <person name="Dannebaum R.O."/>
            <person name="Kuo R.C."/>
            <person name="Labutti K."/>
            <person name="Haridas S."/>
            <person name="Kuo A."/>
            <person name="Salamov A."/>
            <person name="Ahrendt S.R."/>
            <person name="Lipzen A."/>
            <person name="Sullivan W."/>
            <person name="Andreopoulos W.B."/>
            <person name="Clum A."/>
            <person name="Lindquist E."/>
            <person name="Daum C."/>
            <person name="Ramamoorthy G.K."/>
            <person name="Gryganskyi A."/>
            <person name="Culley D."/>
            <person name="Magnuson J.K."/>
            <person name="James T.Y."/>
            <person name="O'Malley M.A."/>
            <person name="Stajich J.E."/>
            <person name="Spatafora J.W."/>
            <person name="Visel A."/>
            <person name="Grigoriev I.V."/>
        </authorList>
    </citation>
    <scope>NUCLEOTIDE SEQUENCE [LARGE SCALE GENOMIC DNA]</scope>
    <source>
        <strain evidence="8 9">NRRL 1336</strain>
    </source>
</reference>
<feature type="transmembrane region" description="Helical" evidence="6">
    <location>
        <begin position="86"/>
        <end position="103"/>
    </location>
</feature>
<dbReference type="AlphaFoldDB" id="A0A1X2HKC8"/>
<evidence type="ECO:0000313" key="8">
    <source>
        <dbReference type="EMBL" id="ORY99568.1"/>
    </source>
</evidence>
<feature type="transmembrane region" description="Helical" evidence="6">
    <location>
        <begin position="59"/>
        <end position="79"/>
    </location>
</feature>
<accession>A0A1X2HKC8</accession>
<evidence type="ECO:0000256" key="3">
    <source>
        <dbReference type="ARBA" id="ARBA00022989"/>
    </source>
</evidence>
<dbReference type="InterPro" id="IPR001902">
    <property type="entry name" value="SLC26A/SulP_fam"/>
</dbReference>
<evidence type="ECO:0000256" key="5">
    <source>
        <dbReference type="SAM" id="MobiDB-lite"/>
    </source>
</evidence>
<dbReference type="SUPFAM" id="SSF52091">
    <property type="entry name" value="SpoIIaa-like"/>
    <property type="match status" value="1"/>
</dbReference>
<dbReference type="InterPro" id="IPR036513">
    <property type="entry name" value="STAS_dom_sf"/>
</dbReference>
<evidence type="ECO:0000256" key="2">
    <source>
        <dbReference type="ARBA" id="ARBA00022692"/>
    </source>
</evidence>
<feature type="region of interest" description="Disordered" evidence="5">
    <location>
        <begin position="651"/>
        <end position="725"/>
    </location>
</feature>
<keyword evidence="4 6" id="KW-0472">Membrane</keyword>
<feature type="transmembrane region" description="Helical" evidence="6">
    <location>
        <begin position="138"/>
        <end position="158"/>
    </location>
</feature>
<dbReference type="Gene3D" id="3.30.750.24">
    <property type="entry name" value="STAS domain"/>
    <property type="match status" value="1"/>
</dbReference>
<feature type="transmembrane region" description="Helical" evidence="6">
    <location>
        <begin position="376"/>
        <end position="396"/>
    </location>
</feature>
<dbReference type="PANTHER" id="PTHR11814">
    <property type="entry name" value="SULFATE TRANSPORTER"/>
    <property type="match status" value="1"/>
</dbReference>
<comment type="caution">
    <text evidence="8">The sequence shown here is derived from an EMBL/GenBank/DDBJ whole genome shotgun (WGS) entry which is preliminary data.</text>
</comment>
<evidence type="ECO:0000313" key="9">
    <source>
        <dbReference type="Proteomes" id="UP000193560"/>
    </source>
</evidence>
<feature type="transmembrane region" description="Helical" evidence="6">
    <location>
        <begin position="109"/>
        <end position="126"/>
    </location>
</feature>
<dbReference type="PROSITE" id="PS50801">
    <property type="entry name" value="STAS"/>
    <property type="match status" value="1"/>
</dbReference>
<dbReference type="GO" id="GO:0016020">
    <property type="term" value="C:membrane"/>
    <property type="evidence" value="ECO:0007669"/>
    <property type="project" value="UniProtKB-SubCell"/>
</dbReference>
<evidence type="ECO:0000259" key="7">
    <source>
        <dbReference type="PROSITE" id="PS50801"/>
    </source>
</evidence>
<protein>
    <submittedName>
        <fullName evidence="8">Sulfate transporter family-domain-containing protein</fullName>
    </submittedName>
</protein>
<evidence type="ECO:0000256" key="4">
    <source>
        <dbReference type="ARBA" id="ARBA00023136"/>
    </source>
</evidence>
<dbReference type="STRING" id="90262.A0A1X2HKC8"/>
<feature type="transmembrane region" description="Helical" evidence="6">
    <location>
        <begin position="164"/>
        <end position="187"/>
    </location>
</feature>
<feature type="transmembrane region" description="Helical" evidence="6">
    <location>
        <begin position="432"/>
        <end position="449"/>
    </location>
</feature>
<keyword evidence="9" id="KW-1185">Reference proteome</keyword>
<proteinExistence type="predicted"/>
<dbReference type="CDD" id="cd07042">
    <property type="entry name" value="STAS_SulP_like_sulfate_transporter"/>
    <property type="match status" value="1"/>
</dbReference>
<feature type="domain" description="STAS" evidence="7">
    <location>
        <begin position="523"/>
        <end position="642"/>
    </location>
</feature>
<feature type="transmembrane region" description="Helical" evidence="6">
    <location>
        <begin position="250"/>
        <end position="272"/>
    </location>
</feature>
<evidence type="ECO:0000256" key="1">
    <source>
        <dbReference type="ARBA" id="ARBA00004141"/>
    </source>
</evidence>
<feature type="compositionally biased region" description="Polar residues" evidence="5">
    <location>
        <begin position="702"/>
        <end position="717"/>
    </location>
</feature>
<feature type="transmembrane region" description="Helical" evidence="6">
    <location>
        <begin position="455"/>
        <end position="472"/>
    </location>
</feature>
<name>A0A1X2HKC8_9FUNG</name>
<sequence length="759" mass="83359">MSYEKHDEIFVDYEQVSYKEETELFFKNLPRYTQDYLVGLLPIASWIGRYNLMWLVRDLIAGITVGIVVVPQSMAYAKIAMLPPQYGLYTAFVGLCVYCLFATSKDISIGPTAVMSLLVGQTITRITATSDTITATEIAVSFSLLTGAIAMFIGLVRLGILVDFIPACSIAGFMTGSAITITIGQWPKLFGIKGINTQDATYLIFGNFFKHLPGTKVDVAFGLIGLLYLYSMRYGCQYFSKRYPKYSTHLFFFSIMRNGILIIFSTLIAFLINIGKSTSPISILGDIPAGFQAMAVPRVDTEVISNIASSLPSGVIILILEHVAIAKSFGRINNYTIRPDQEIIAIGFTNIWASFFGAYPSTGSFSRTAIKARSGVKTPIAGIFSACVVVLCLYVLTPAFHYIPDATLSAVVIHAVADLVSGPSYIKRLASVSLWELFVFIVTVVVTFFSTVEYGIYASVALSIVILLFRIARPRFWALGRVPLASDAPKCVDEKIPQLQQRYLYVPHNHPSLGRLVEPLPSGMLMCRIDESFTYPNSGYIADRIIAYCKEHTRRGGAILTKGERSWNDDANPVTEAAREQLPLLHALILDVASVNRLDSSGLQAVVDAQAALNRFAGQHVEFHFVNIVHPAIRRALIVAGFGTQPVPGGEGQEILPVVPASKDGPQQQKQQQQRQQKAARDIEEQVADDTSSDEKHESQHIESVNSRTASTTTLSNPIPIPKDVYPFFHWSGDEAVNAAARSLAIRNASSSPDQEESE</sequence>
<feature type="compositionally biased region" description="Low complexity" evidence="5">
    <location>
        <begin position="667"/>
        <end position="677"/>
    </location>
</feature>
<dbReference type="InterPro" id="IPR002645">
    <property type="entry name" value="STAS_dom"/>
</dbReference>
<keyword evidence="2 6" id="KW-0812">Transmembrane</keyword>
<evidence type="ECO:0000256" key="6">
    <source>
        <dbReference type="SAM" id="Phobius"/>
    </source>
</evidence>
<gene>
    <name evidence="8" type="ORF">BCR42DRAFT_385552</name>
</gene>
<keyword evidence="3 6" id="KW-1133">Transmembrane helix</keyword>
<dbReference type="InterPro" id="IPR011547">
    <property type="entry name" value="SLC26A/SulP_dom"/>
</dbReference>
<dbReference type="Proteomes" id="UP000193560">
    <property type="component" value="Unassembled WGS sequence"/>
</dbReference>
<dbReference type="EMBL" id="MCGE01000061">
    <property type="protein sequence ID" value="ORY99568.1"/>
    <property type="molecule type" value="Genomic_DNA"/>
</dbReference>
<organism evidence="8 9">
    <name type="scientific">Absidia repens</name>
    <dbReference type="NCBI Taxonomy" id="90262"/>
    <lineage>
        <taxon>Eukaryota</taxon>
        <taxon>Fungi</taxon>
        <taxon>Fungi incertae sedis</taxon>
        <taxon>Mucoromycota</taxon>
        <taxon>Mucoromycotina</taxon>
        <taxon>Mucoromycetes</taxon>
        <taxon>Mucorales</taxon>
        <taxon>Cunninghamellaceae</taxon>
        <taxon>Absidia</taxon>
    </lineage>
</organism>
<comment type="subcellular location">
    <subcellularLocation>
        <location evidence="1">Membrane</location>
        <topology evidence="1">Multi-pass membrane protein</topology>
    </subcellularLocation>
</comment>
<dbReference type="GO" id="GO:0055085">
    <property type="term" value="P:transmembrane transport"/>
    <property type="evidence" value="ECO:0007669"/>
    <property type="project" value="InterPro"/>
</dbReference>
<dbReference type="NCBIfam" id="TIGR00815">
    <property type="entry name" value="sulP"/>
    <property type="match status" value="1"/>
</dbReference>
<feature type="transmembrane region" description="Helical" evidence="6">
    <location>
        <begin position="208"/>
        <end position="230"/>
    </location>
</feature>